<evidence type="ECO:0000256" key="3">
    <source>
        <dbReference type="ARBA" id="ARBA00023242"/>
    </source>
</evidence>
<dbReference type="InterPro" id="IPR001739">
    <property type="entry name" value="Methyl_CpG_DNA-bd"/>
</dbReference>
<dbReference type="Pfam" id="PF00730">
    <property type="entry name" value="HhH-GPD"/>
    <property type="match status" value="1"/>
</dbReference>
<accession>A0A067RIP2</accession>
<dbReference type="SMART" id="SM00391">
    <property type="entry name" value="MBD"/>
    <property type="match status" value="1"/>
</dbReference>
<dbReference type="OMA" id="IRISVIM"/>
<keyword evidence="2" id="KW-0597">Phosphoprotein</keyword>
<feature type="compositionally biased region" description="Basic and acidic residues" evidence="4">
    <location>
        <begin position="71"/>
        <end position="115"/>
    </location>
</feature>
<dbReference type="eggNOG" id="KOG4161">
    <property type="taxonomic scope" value="Eukaryota"/>
</dbReference>
<evidence type="ECO:0000256" key="4">
    <source>
        <dbReference type="SAM" id="MobiDB-lite"/>
    </source>
</evidence>
<dbReference type="Gene3D" id="3.30.890.10">
    <property type="entry name" value="Methyl-cpg-binding Protein 2, Chain A"/>
    <property type="match status" value="1"/>
</dbReference>
<dbReference type="InterPro" id="IPR016177">
    <property type="entry name" value="DNA-bd_dom_sf"/>
</dbReference>
<proteinExistence type="predicted"/>
<keyword evidence="7" id="KW-1185">Reference proteome</keyword>
<dbReference type="Gene3D" id="1.10.340.30">
    <property type="entry name" value="Hypothetical protein, domain 2"/>
    <property type="match status" value="1"/>
</dbReference>
<dbReference type="EMBL" id="KK852455">
    <property type="protein sequence ID" value="KDR23632.1"/>
    <property type="molecule type" value="Genomic_DNA"/>
</dbReference>
<keyword evidence="3" id="KW-0539">Nucleus</keyword>
<organism evidence="6 7">
    <name type="scientific">Zootermopsis nevadensis</name>
    <name type="common">Dampwood termite</name>
    <dbReference type="NCBI Taxonomy" id="136037"/>
    <lineage>
        <taxon>Eukaryota</taxon>
        <taxon>Metazoa</taxon>
        <taxon>Ecdysozoa</taxon>
        <taxon>Arthropoda</taxon>
        <taxon>Hexapoda</taxon>
        <taxon>Insecta</taxon>
        <taxon>Pterygota</taxon>
        <taxon>Neoptera</taxon>
        <taxon>Polyneoptera</taxon>
        <taxon>Dictyoptera</taxon>
        <taxon>Blattodea</taxon>
        <taxon>Blattoidea</taxon>
        <taxon>Termitoidae</taxon>
        <taxon>Termopsidae</taxon>
        <taxon>Zootermopsis</taxon>
    </lineage>
</organism>
<dbReference type="FunFam" id="1.10.340.30:FF:000007">
    <property type="entry name" value="Methyl-CpG-binding domain protein 4"/>
    <property type="match status" value="1"/>
</dbReference>
<dbReference type="GO" id="GO:0003677">
    <property type="term" value="F:DNA binding"/>
    <property type="evidence" value="ECO:0007669"/>
    <property type="project" value="InterPro"/>
</dbReference>
<dbReference type="InParanoid" id="A0A067RIP2"/>
<gene>
    <name evidence="6" type="ORF">L798_11549</name>
</gene>
<dbReference type="GO" id="GO:0006284">
    <property type="term" value="P:base-excision repair"/>
    <property type="evidence" value="ECO:0007669"/>
    <property type="project" value="InterPro"/>
</dbReference>
<evidence type="ECO:0000313" key="6">
    <source>
        <dbReference type="EMBL" id="KDR23632.1"/>
    </source>
</evidence>
<dbReference type="SUPFAM" id="SSF48150">
    <property type="entry name" value="DNA-glycosylase"/>
    <property type="match status" value="1"/>
</dbReference>
<dbReference type="PANTHER" id="PTHR15074:SF0">
    <property type="entry name" value="METHYL-CPG-BINDING DOMAIN PROTEIN 4-LIKE PROTEIN"/>
    <property type="match status" value="1"/>
</dbReference>
<dbReference type="InterPro" id="IPR045138">
    <property type="entry name" value="MeCP2/MBD4"/>
</dbReference>
<protein>
    <submittedName>
        <fullName evidence="6">Methyl-CpG-binding domain protein 4</fullName>
    </submittedName>
</protein>
<feature type="region of interest" description="Disordered" evidence="4">
    <location>
        <begin position="1"/>
        <end position="25"/>
    </location>
</feature>
<comment type="subcellular location">
    <subcellularLocation>
        <location evidence="1">Nucleus</location>
    </subcellularLocation>
</comment>
<name>A0A067RIP2_ZOONE</name>
<dbReference type="PROSITE" id="PS50982">
    <property type="entry name" value="MBD"/>
    <property type="match status" value="1"/>
</dbReference>
<sequence length="568" mass="63804">MHVSEASYFECGPSGINEKTSGCTETDTVHNGSNDIASIGECIVKRVQKSNQSEHETSSGKARDFNISSEILDKEELRWDEQRKDTSGVDRKCQKVEIDEPIEPHEDTEQRHGADEQESNLTVASSKFKGLELQTADSTEPSSSTQSSLSDAALTSFGVAVVETSLCDVQGSSSPSDVQPKKQPMYDDPRLPRGWTRKVTQRKKGATTGKFDVYILSPEGKKFRSKRELERFLLATGSGLSANDIDFSVNGKCIKVEGKPGILDSAVQGLDVIDGRVVHVEMPSELSTHLSCKTVPDISVQERSKTEEADKLIQNFSPSSLITSEPLGISQRVTSSYFTAHGVSKRLLRTVRDSDISSKKINKVYNSSFLESEPTLLYERICKEVTEDRVPPQFDDKKIRASVNHLIYKASPCNKSTFKMNLMTKWTPPRSPFNLVQEHLYHDPWQLLVATIFLNRTQGEVALPALFKFFTTWPTPESVIDANQFDIAQFLRPLGLQDTRAYAIKRMSRDYVTKNWKTAKELFGIGKYGNDSYKIFCINQWKSVRPTDVKLKSYVDWLWINHKSLGLS</sequence>
<feature type="region of interest" description="Disordered" evidence="4">
    <location>
        <begin position="169"/>
        <end position="203"/>
    </location>
</feature>
<dbReference type="STRING" id="136037.A0A067RIP2"/>
<dbReference type="SUPFAM" id="SSF54171">
    <property type="entry name" value="DNA-binding domain"/>
    <property type="match status" value="1"/>
</dbReference>
<dbReference type="CDD" id="cd01396">
    <property type="entry name" value="MeCP2_MBD"/>
    <property type="match status" value="1"/>
</dbReference>
<evidence type="ECO:0000256" key="2">
    <source>
        <dbReference type="ARBA" id="ARBA00022553"/>
    </source>
</evidence>
<feature type="compositionally biased region" description="Basic and acidic residues" evidence="4">
    <location>
        <begin position="52"/>
        <end position="64"/>
    </location>
</feature>
<evidence type="ECO:0000256" key="1">
    <source>
        <dbReference type="ARBA" id="ARBA00004123"/>
    </source>
</evidence>
<dbReference type="PANTHER" id="PTHR15074">
    <property type="entry name" value="METHYL-CPG-BINDING PROTEIN"/>
    <property type="match status" value="1"/>
</dbReference>
<evidence type="ECO:0000313" key="7">
    <source>
        <dbReference type="Proteomes" id="UP000027135"/>
    </source>
</evidence>
<dbReference type="AlphaFoldDB" id="A0A067RIP2"/>
<feature type="domain" description="MBD" evidence="5">
    <location>
        <begin position="181"/>
        <end position="252"/>
    </location>
</feature>
<dbReference type="InterPro" id="IPR011257">
    <property type="entry name" value="DNA_glycosylase"/>
</dbReference>
<dbReference type="InterPro" id="IPR003265">
    <property type="entry name" value="HhH-GPD_domain"/>
</dbReference>
<feature type="region of interest" description="Disordered" evidence="4">
    <location>
        <begin position="48"/>
        <end position="121"/>
    </location>
</feature>
<dbReference type="OrthoDB" id="10265068at2759"/>
<dbReference type="Pfam" id="PF01429">
    <property type="entry name" value="MBD"/>
    <property type="match status" value="1"/>
</dbReference>
<dbReference type="GO" id="GO:0003824">
    <property type="term" value="F:catalytic activity"/>
    <property type="evidence" value="ECO:0007669"/>
    <property type="project" value="InterPro"/>
</dbReference>
<evidence type="ECO:0000259" key="5">
    <source>
        <dbReference type="PROSITE" id="PS50982"/>
    </source>
</evidence>
<dbReference type="GO" id="GO:0005634">
    <property type="term" value="C:nucleus"/>
    <property type="evidence" value="ECO:0007669"/>
    <property type="project" value="UniProtKB-SubCell"/>
</dbReference>
<reference evidence="6 7" key="1">
    <citation type="journal article" date="2014" name="Nat. Commun.">
        <title>Molecular traces of alternative social organization in a termite genome.</title>
        <authorList>
            <person name="Terrapon N."/>
            <person name="Li C."/>
            <person name="Robertson H.M."/>
            <person name="Ji L."/>
            <person name="Meng X."/>
            <person name="Booth W."/>
            <person name="Chen Z."/>
            <person name="Childers C.P."/>
            <person name="Glastad K.M."/>
            <person name="Gokhale K."/>
            <person name="Gowin J."/>
            <person name="Gronenberg W."/>
            <person name="Hermansen R.A."/>
            <person name="Hu H."/>
            <person name="Hunt B.G."/>
            <person name="Huylmans A.K."/>
            <person name="Khalil S.M."/>
            <person name="Mitchell R.D."/>
            <person name="Munoz-Torres M.C."/>
            <person name="Mustard J.A."/>
            <person name="Pan H."/>
            <person name="Reese J.T."/>
            <person name="Scharf M.E."/>
            <person name="Sun F."/>
            <person name="Vogel H."/>
            <person name="Xiao J."/>
            <person name="Yang W."/>
            <person name="Yang Z."/>
            <person name="Yang Z."/>
            <person name="Zhou J."/>
            <person name="Zhu J."/>
            <person name="Brent C.S."/>
            <person name="Elsik C.G."/>
            <person name="Goodisman M.A."/>
            <person name="Liberles D.A."/>
            <person name="Roe R.M."/>
            <person name="Vargo E.L."/>
            <person name="Vilcinskas A."/>
            <person name="Wang J."/>
            <person name="Bornberg-Bauer E."/>
            <person name="Korb J."/>
            <person name="Zhang G."/>
            <person name="Liebig J."/>
        </authorList>
    </citation>
    <scope>NUCLEOTIDE SEQUENCE [LARGE SCALE GENOMIC DNA]</scope>
    <source>
        <tissue evidence="6">Whole organism</tissue>
    </source>
</reference>
<dbReference type="Proteomes" id="UP000027135">
    <property type="component" value="Unassembled WGS sequence"/>
</dbReference>